<evidence type="ECO:0000256" key="3">
    <source>
        <dbReference type="ARBA" id="ARBA00022630"/>
    </source>
</evidence>
<dbReference type="EMBL" id="QLIX01000007">
    <property type="protein sequence ID" value="RAI58779.1"/>
    <property type="molecule type" value="Genomic_DNA"/>
</dbReference>
<reference evidence="10" key="1">
    <citation type="submission" date="2018-06" db="EMBL/GenBank/DDBJ databases">
        <authorList>
            <person name="Khan S.A."/>
        </authorList>
    </citation>
    <scope>NUCLEOTIDE SEQUENCE [LARGE SCALE GENOMIC DNA]</scope>
    <source>
        <strain evidence="10">DB-1506</strain>
    </source>
</reference>
<evidence type="ECO:0000313" key="10">
    <source>
        <dbReference type="Proteomes" id="UP000249065"/>
    </source>
</evidence>
<sequence>MADVAEEFDFIVTGAGSAGAVVAARLSEDGRHRVLLLEAGPPDRNPWIHIPLGFARTYVNPKVNWKFESAPQAQLGGRRIYVPRGKTLGGTSSINGMVYMRGHPRDYDGWRQRGCTGWDWDSVLPYFRKAENQERGACEFHGTGGPLTVSDQAERSELAEAMIAAAEQAGIPRNPDFNGARQEGAGYYQCTTGGRRRFSTARAYLRPARGRPNLVIRTLCQATRVLIEQGRARGIEYQSPAGRRTARARREVIVSGGAYGSPQLLQLSGLGPAEHLLALGIAVVRDMPAVGANLHDHFALYMQWRCTRPITFNDLERSWPRKIAAAMRYGLGRGGPMAVNGIRAGLFTRTDPRLERPDLQINLLEWSTLERSGTRVVAHPFPGFTLGPVHLSPDGRGTVRLASPDPLAAPEITFGFLGSDYDMRAMVAGARLARRLAQQPALAPYVAEELFPGPGYASEADLERYVRESGVTNHHPAGSCAMGTGSNSVVDPRLRVHGIGGLRVADASIMPAVVAGNTNAPSIMIGEKAAAMILEDAAA</sequence>
<comment type="similarity">
    <text evidence="2 6">Belongs to the GMC oxidoreductase family.</text>
</comment>
<gene>
    <name evidence="9" type="ORF">DOO78_11920</name>
</gene>
<dbReference type="PROSITE" id="PS00623">
    <property type="entry name" value="GMC_OXRED_1"/>
    <property type="match status" value="1"/>
</dbReference>
<keyword evidence="4 5" id="KW-0274">FAD</keyword>
<feature type="domain" description="Glucose-methanol-choline oxidoreductase N-terminal" evidence="8">
    <location>
        <begin position="257"/>
        <end position="271"/>
    </location>
</feature>
<evidence type="ECO:0000256" key="2">
    <source>
        <dbReference type="ARBA" id="ARBA00010790"/>
    </source>
</evidence>
<evidence type="ECO:0000256" key="6">
    <source>
        <dbReference type="RuleBase" id="RU003968"/>
    </source>
</evidence>
<feature type="binding site" evidence="5">
    <location>
        <begin position="95"/>
        <end position="98"/>
    </location>
    <ligand>
        <name>FAD</name>
        <dbReference type="ChEBI" id="CHEBI:57692"/>
    </ligand>
</feature>
<dbReference type="OrthoDB" id="9785276at2"/>
<dbReference type="Proteomes" id="UP000249065">
    <property type="component" value="Unassembled WGS sequence"/>
</dbReference>
<dbReference type="InterPro" id="IPR012132">
    <property type="entry name" value="GMC_OxRdtase"/>
</dbReference>
<dbReference type="Pfam" id="PF00732">
    <property type="entry name" value="GMC_oxred_N"/>
    <property type="match status" value="1"/>
</dbReference>
<dbReference type="Pfam" id="PF05199">
    <property type="entry name" value="GMC_oxred_C"/>
    <property type="match status" value="1"/>
</dbReference>
<feature type="domain" description="Glucose-methanol-choline oxidoreductase N-terminal" evidence="7">
    <location>
        <begin position="85"/>
        <end position="108"/>
    </location>
</feature>
<evidence type="ECO:0000259" key="7">
    <source>
        <dbReference type="PROSITE" id="PS00623"/>
    </source>
</evidence>
<dbReference type="PIRSF" id="PIRSF000137">
    <property type="entry name" value="Alcohol_oxidase"/>
    <property type="match status" value="1"/>
</dbReference>
<accession>A0A327M7R6</accession>
<keyword evidence="3 6" id="KW-0285">Flavoprotein</keyword>
<dbReference type="InterPro" id="IPR036188">
    <property type="entry name" value="FAD/NAD-bd_sf"/>
</dbReference>
<dbReference type="GO" id="GO:0016614">
    <property type="term" value="F:oxidoreductase activity, acting on CH-OH group of donors"/>
    <property type="evidence" value="ECO:0007669"/>
    <property type="project" value="InterPro"/>
</dbReference>
<comment type="caution">
    <text evidence="9">The sequence shown here is derived from an EMBL/GenBank/DDBJ whole genome shotgun (WGS) entry which is preliminary data.</text>
</comment>
<dbReference type="GO" id="GO:0050660">
    <property type="term" value="F:flavin adenine dinucleotide binding"/>
    <property type="evidence" value="ECO:0007669"/>
    <property type="project" value="InterPro"/>
</dbReference>
<comment type="cofactor">
    <cofactor evidence="1 5">
        <name>FAD</name>
        <dbReference type="ChEBI" id="CHEBI:57692"/>
    </cofactor>
</comment>
<name>A0A327M7R6_9PROT</name>
<dbReference type="SUPFAM" id="SSF51905">
    <property type="entry name" value="FAD/NAD(P)-binding domain"/>
    <property type="match status" value="1"/>
</dbReference>
<evidence type="ECO:0000259" key="8">
    <source>
        <dbReference type="PROSITE" id="PS00624"/>
    </source>
</evidence>
<dbReference type="Gene3D" id="3.50.50.60">
    <property type="entry name" value="FAD/NAD(P)-binding domain"/>
    <property type="match status" value="1"/>
</dbReference>
<dbReference type="RefSeq" id="WP_111469986.1">
    <property type="nucleotide sequence ID" value="NZ_QLIX01000007.1"/>
</dbReference>
<dbReference type="InterPro" id="IPR007867">
    <property type="entry name" value="GMC_OxRtase_C"/>
</dbReference>
<evidence type="ECO:0000256" key="5">
    <source>
        <dbReference type="PIRSR" id="PIRSR000137-2"/>
    </source>
</evidence>
<organism evidence="9 10">
    <name type="scientific">Roseicella frigidaeris</name>
    <dbReference type="NCBI Taxonomy" id="2230885"/>
    <lineage>
        <taxon>Bacteria</taxon>
        <taxon>Pseudomonadati</taxon>
        <taxon>Pseudomonadota</taxon>
        <taxon>Alphaproteobacteria</taxon>
        <taxon>Acetobacterales</taxon>
        <taxon>Roseomonadaceae</taxon>
        <taxon>Roseicella</taxon>
    </lineage>
</organism>
<evidence type="ECO:0000313" key="9">
    <source>
        <dbReference type="EMBL" id="RAI58779.1"/>
    </source>
</evidence>
<evidence type="ECO:0000256" key="1">
    <source>
        <dbReference type="ARBA" id="ARBA00001974"/>
    </source>
</evidence>
<dbReference type="PANTHER" id="PTHR11552">
    <property type="entry name" value="GLUCOSE-METHANOL-CHOLINE GMC OXIDOREDUCTASE"/>
    <property type="match status" value="1"/>
</dbReference>
<dbReference type="InterPro" id="IPR000172">
    <property type="entry name" value="GMC_OxRdtase_N"/>
</dbReference>
<keyword evidence="10" id="KW-1185">Reference proteome</keyword>
<dbReference type="SUPFAM" id="SSF54373">
    <property type="entry name" value="FAD-linked reductases, C-terminal domain"/>
    <property type="match status" value="1"/>
</dbReference>
<dbReference type="Gene3D" id="3.30.560.10">
    <property type="entry name" value="Glucose Oxidase, domain 3"/>
    <property type="match status" value="1"/>
</dbReference>
<proteinExistence type="inferred from homology"/>
<protein>
    <submittedName>
        <fullName evidence="9">Choline dehydrogenase</fullName>
    </submittedName>
</protein>
<dbReference type="PANTHER" id="PTHR11552:SF147">
    <property type="entry name" value="CHOLINE DEHYDROGENASE, MITOCHONDRIAL"/>
    <property type="match status" value="1"/>
</dbReference>
<feature type="binding site" evidence="5">
    <location>
        <position position="91"/>
    </location>
    <ligand>
        <name>FAD</name>
        <dbReference type="ChEBI" id="CHEBI:57692"/>
    </ligand>
</feature>
<dbReference type="AlphaFoldDB" id="A0A327M7R6"/>
<dbReference type="PROSITE" id="PS00624">
    <property type="entry name" value="GMC_OXRED_2"/>
    <property type="match status" value="1"/>
</dbReference>
<evidence type="ECO:0000256" key="4">
    <source>
        <dbReference type="ARBA" id="ARBA00022827"/>
    </source>
</evidence>